<evidence type="ECO:0000256" key="12">
    <source>
        <dbReference type="ARBA" id="ARBA00023145"/>
    </source>
</evidence>
<feature type="compositionally biased region" description="Pro residues" evidence="19">
    <location>
        <begin position="123"/>
        <end position="135"/>
    </location>
</feature>
<feature type="active site" evidence="15 18">
    <location>
        <position position="687"/>
    </location>
</feature>
<accession>A0A5F9DRC4</accession>
<dbReference type="Ensembl" id="ENSOCUT00000063506.1">
    <property type="protein sequence ID" value="ENSOCUP00000048079.1"/>
    <property type="gene ID" value="ENSOCUG00000000109.4"/>
</dbReference>
<dbReference type="Pfam" id="PF00090">
    <property type="entry name" value="TSP_1"/>
    <property type="match status" value="1"/>
</dbReference>
<feature type="disulfide bond" evidence="17">
    <location>
        <begin position="790"/>
        <end position="824"/>
    </location>
</feature>
<keyword evidence="7" id="KW-0732">Signal</keyword>
<evidence type="ECO:0000256" key="9">
    <source>
        <dbReference type="ARBA" id="ARBA00022801"/>
    </source>
</evidence>
<evidence type="ECO:0000256" key="3">
    <source>
        <dbReference type="ARBA" id="ARBA00022530"/>
    </source>
</evidence>
<evidence type="ECO:0000256" key="19">
    <source>
        <dbReference type="SAM" id="MobiDB-lite"/>
    </source>
</evidence>
<keyword evidence="24" id="KW-1185">Reference proteome</keyword>
<dbReference type="GO" id="GO:0031012">
    <property type="term" value="C:extracellular matrix"/>
    <property type="evidence" value="ECO:0007669"/>
    <property type="project" value="TreeGrafter"/>
</dbReference>
<feature type="disulfide bond" evidence="17">
    <location>
        <begin position="856"/>
        <end position="894"/>
    </location>
</feature>
<comment type="subcellular location">
    <subcellularLocation>
        <location evidence="1">Secreted</location>
        <location evidence="1">Extracellular space</location>
        <location evidence="1">Extracellular matrix</location>
    </subcellularLocation>
</comment>
<comment type="cofactor">
    <cofactor evidence="16">
        <name>Zn(2+)</name>
        <dbReference type="ChEBI" id="CHEBI:29105"/>
    </cofactor>
    <text evidence="16">Binds 1 zinc ion per subunit.</text>
</comment>
<dbReference type="GeneTree" id="ENSGT00940000156409"/>
<evidence type="ECO:0000256" key="13">
    <source>
        <dbReference type="ARBA" id="ARBA00023157"/>
    </source>
</evidence>
<evidence type="ECO:0000256" key="15">
    <source>
        <dbReference type="PIRSR" id="PIRSR613273-1"/>
    </source>
</evidence>
<evidence type="ECO:0000256" key="17">
    <source>
        <dbReference type="PIRSR" id="PIRSR613273-3"/>
    </source>
</evidence>
<dbReference type="Pfam" id="PF17771">
    <property type="entry name" value="ADAMTS_CR_2"/>
    <property type="match status" value="1"/>
</dbReference>
<dbReference type="InterPro" id="IPR001590">
    <property type="entry name" value="Peptidase_M12B"/>
</dbReference>
<dbReference type="PANTHER" id="PTHR13723">
    <property type="entry name" value="ADAMTS A DISINTEGRIN AND METALLOPROTEASE WITH THROMBOSPONDIN MOTIFS PROTEASE"/>
    <property type="match status" value="1"/>
</dbReference>
<feature type="binding site" evidence="16 18">
    <location>
        <position position="696"/>
    </location>
    <ligand>
        <name>Zn(2+)</name>
        <dbReference type="ChEBI" id="CHEBI:29105"/>
        <note>catalytic</note>
    </ligand>
</feature>
<dbReference type="GO" id="GO:0006508">
    <property type="term" value="P:proteolysis"/>
    <property type="evidence" value="ECO:0007669"/>
    <property type="project" value="UniProtKB-KW"/>
</dbReference>
<keyword evidence="3" id="KW-0272">Extracellular matrix</keyword>
<dbReference type="FunFam" id="2.20.100.10:FF:000040">
    <property type="entry name" value="ADAM metallopeptidase with thrombospondin type 1 motif 9"/>
    <property type="match status" value="1"/>
</dbReference>
<dbReference type="PROSITE" id="PS50215">
    <property type="entry name" value="ADAM_MEPRO"/>
    <property type="match status" value="1"/>
</dbReference>
<dbReference type="Pfam" id="PF19236">
    <property type="entry name" value="ADAMTS_CR_3"/>
    <property type="match status" value="1"/>
</dbReference>
<dbReference type="GO" id="GO:0008270">
    <property type="term" value="F:zinc ion binding"/>
    <property type="evidence" value="ECO:0007669"/>
    <property type="project" value="InterPro"/>
</dbReference>
<dbReference type="FunFam" id="2.20.100.10:FF:000068">
    <property type="entry name" value="ADAM metallopeptidase with thrombospondin type 1 motif 9"/>
    <property type="match status" value="1"/>
</dbReference>
<dbReference type="Gene3D" id="2.60.120.830">
    <property type="match status" value="1"/>
</dbReference>
<feature type="disulfide bond" evidence="17">
    <location>
        <begin position="773"/>
        <end position="795"/>
    </location>
</feature>
<keyword evidence="10 16" id="KW-0862">Zinc</keyword>
<dbReference type="InterPro" id="IPR041645">
    <property type="entry name" value="ADAMTS_CR_2"/>
</dbReference>
<feature type="disulfide bond" evidence="17">
    <location>
        <begin position="646"/>
        <end position="652"/>
    </location>
</feature>
<dbReference type="Pfam" id="PF19030">
    <property type="entry name" value="TSP1_ADAMTS"/>
    <property type="match status" value="12"/>
</dbReference>
<dbReference type="Pfam" id="PF01421">
    <property type="entry name" value="Reprolysin"/>
    <property type="match status" value="1"/>
</dbReference>
<evidence type="ECO:0000256" key="11">
    <source>
        <dbReference type="ARBA" id="ARBA00023049"/>
    </source>
</evidence>
<evidence type="ECO:0000313" key="24">
    <source>
        <dbReference type="Proteomes" id="UP000001811"/>
    </source>
</evidence>
<dbReference type="PRINTS" id="PR01857">
    <property type="entry name" value="ADAMTSFAMILY"/>
</dbReference>
<dbReference type="Gene3D" id="2.20.100.10">
    <property type="entry name" value="Thrombospondin type-1 (TSP1) repeat"/>
    <property type="match status" value="12"/>
</dbReference>
<feature type="disulfide bond" evidence="17">
    <location>
        <begin position="818"/>
        <end position="829"/>
    </location>
</feature>
<feature type="region of interest" description="Disordered" evidence="19">
    <location>
        <begin position="1491"/>
        <end position="1525"/>
    </location>
</feature>
<feature type="binding site" evidence="16 18">
    <location>
        <position position="690"/>
    </location>
    <ligand>
        <name>Zn(2+)</name>
        <dbReference type="ChEBI" id="CHEBI:29105"/>
        <note>catalytic</note>
    </ligand>
</feature>
<reference evidence="23" key="3">
    <citation type="submission" date="2025-09" db="UniProtKB">
        <authorList>
            <consortium name="Ensembl"/>
        </authorList>
    </citation>
    <scope>IDENTIFICATION</scope>
    <source>
        <strain evidence="23">Thorbecke</strain>
    </source>
</reference>
<dbReference type="PANTHER" id="PTHR13723:SF33">
    <property type="entry name" value="A DISINTEGRIN AND METALLOPROTEINASE WITH THROMBOSPONDIN MOTIFS 9"/>
    <property type="match status" value="1"/>
</dbReference>
<dbReference type="Proteomes" id="UP000001811">
    <property type="component" value="Chromosome 9"/>
</dbReference>
<dbReference type="InterPro" id="IPR012314">
    <property type="entry name" value="Pept_M12B_GON-ADAMTSs"/>
</dbReference>
<dbReference type="SMART" id="SM00209">
    <property type="entry name" value="TSP1"/>
    <property type="match status" value="14"/>
</dbReference>
<evidence type="ECO:0000256" key="2">
    <source>
        <dbReference type="ARBA" id="ARBA00022525"/>
    </source>
</evidence>
<dbReference type="CDD" id="cd04273">
    <property type="entry name" value="ZnMc_ADAMTS_like"/>
    <property type="match status" value="1"/>
</dbReference>
<dbReference type="FunFam" id="2.60.120.830:FF:000001">
    <property type="entry name" value="A disintegrin and metalloproteinase with thrombospondin motifs 1"/>
    <property type="match status" value="1"/>
</dbReference>
<feature type="compositionally biased region" description="Basic and acidic residues" evidence="19">
    <location>
        <begin position="196"/>
        <end position="206"/>
    </location>
</feature>
<feature type="transmembrane region" description="Helical" evidence="20">
    <location>
        <begin position="361"/>
        <end position="383"/>
    </location>
</feature>
<dbReference type="Pfam" id="PF08685">
    <property type="entry name" value="GON"/>
    <property type="match status" value="1"/>
</dbReference>
<keyword evidence="13 17" id="KW-1015">Disulfide bond</keyword>
<dbReference type="FunFam" id="2.20.100.10:FF:000010">
    <property type="entry name" value="ADAM metallopeptidase with thrombospondin type 1 motif 9"/>
    <property type="match status" value="4"/>
</dbReference>
<dbReference type="FunFam" id="2.20.100.10:FF:000006">
    <property type="entry name" value="A disintegrin and metalloproteinase with thrombospondin motifs 1"/>
    <property type="match status" value="1"/>
</dbReference>
<dbReference type="InterPro" id="IPR000884">
    <property type="entry name" value="TSP1_rpt"/>
</dbReference>
<evidence type="ECO:0000256" key="5">
    <source>
        <dbReference type="ARBA" id="ARBA00022685"/>
    </source>
</evidence>
<feature type="binding site" evidence="16">
    <location>
        <position position="746"/>
    </location>
    <ligand>
        <name>Ca(2+)</name>
        <dbReference type="ChEBI" id="CHEBI:29108"/>
        <label>1</label>
    </ligand>
</feature>
<organism evidence="23 24">
    <name type="scientific">Oryctolagus cuniculus</name>
    <name type="common">Rabbit</name>
    <dbReference type="NCBI Taxonomy" id="9986"/>
    <lineage>
        <taxon>Eukaryota</taxon>
        <taxon>Metazoa</taxon>
        <taxon>Chordata</taxon>
        <taxon>Craniata</taxon>
        <taxon>Vertebrata</taxon>
        <taxon>Euteleostomi</taxon>
        <taxon>Mammalia</taxon>
        <taxon>Eutheria</taxon>
        <taxon>Euarchontoglires</taxon>
        <taxon>Glires</taxon>
        <taxon>Lagomorpha</taxon>
        <taxon>Leporidae</taxon>
        <taxon>Oryctolagus</taxon>
    </lineage>
</organism>
<dbReference type="InterPro" id="IPR050439">
    <property type="entry name" value="ADAMTS_ADAMTS-like"/>
</dbReference>
<dbReference type="PROSITE" id="PS50092">
    <property type="entry name" value="TSP1"/>
    <property type="match status" value="13"/>
</dbReference>
<dbReference type="InterPro" id="IPR002870">
    <property type="entry name" value="Peptidase_M12B_N"/>
</dbReference>
<gene>
    <name evidence="23" type="primary">ADAMTS9</name>
</gene>
<feature type="disulfide bond" evidence="17">
    <location>
        <begin position="664"/>
        <end position="746"/>
    </location>
</feature>
<evidence type="ECO:0000256" key="6">
    <source>
        <dbReference type="ARBA" id="ARBA00022723"/>
    </source>
</evidence>
<dbReference type="FunFam" id="2.20.100.10:FF:000005">
    <property type="entry name" value="ADAM metallopeptidase with thrombospondin type 1 motif 9"/>
    <property type="match status" value="4"/>
</dbReference>
<feature type="disulfide bond" evidence="17">
    <location>
        <begin position="867"/>
        <end position="879"/>
    </location>
</feature>
<feature type="binding site" evidence="16 18">
    <location>
        <position position="686"/>
    </location>
    <ligand>
        <name>Zn(2+)</name>
        <dbReference type="ChEBI" id="CHEBI:29105"/>
        <note>catalytic</note>
    </ligand>
</feature>
<dbReference type="Gene3D" id="3.40.1620.60">
    <property type="match status" value="2"/>
</dbReference>
<dbReference type="GO" id="GO:0004222">
    <property type="term" value="F:metalloendopeptidase activity"/>
    <property type="evidence" value="ECO:0007669"/>
    <property type="project" value="InterPro"/>
</dbReference>
<evidence type="ECO:0000256" key="10">
    <source>
        <dbReference type="ARBA" id="ARBA00022833"/>
    </source>
</evidence>
<dbReference type="EMBL" id="AAGW02044426">
    <property type="status" value="NOT_ANNOTATED_CDS"/>
    <property type="molecule type" value="Genomic_DNA"/>
</dbReference>
<keyword evidence="8" id="KW-0677">Repeat</keyword>
<feature type="compositionally biased region" description="Basic residues" evidence="19">
    <location>
        <begin position="485"/>
        <end position="494"/>
    </location>
</feature>
<dbReference type="InterPro" id="IPR036383">
    <property type="entry name" value="TSP1_rpt_sf"/>
</dbReference>
<evidence type="ECO:0000256" key="4">
    <source>
        <dbReference type="ARBA" id="ARBA00022670"/>
    </source>
</evidence>
<feature type="compositionally biased region" description="Basic and acidic residues" evidence="19">
    <location>
        <begin position="9"/>
        <end position="22"/>
    </location>
</feature>
<dbReference type="InterPro" id="IPR013273">
    <property type="entry name" value="ADAMTS/ADAMTS-like"/>
</dbReference>
<reference evidence="23 24" key="1">
    <citation type="journal article" date="2011" name="Nature">
        <title>A high-resolution map of human evolutionary constraint using 29 mammals.</title>
        <authorList>
            <person name="Lindblad-Toh K."/>
            <person name="Garber M."/>
            <person name="Zuk O."/>
            <person name="Lin M.F."/>
            <person name="Parker B.J."/>
            <person name="Washietl S."/>
            <person name="Kheradpour P."/>
            <person name="Ernst J."/>
            <person name="Jordan G."/>
            <person name="Mauceli E."/>
            <person name="Ward L.D."/>
            <person name="Lowe C.B."/>
            <person name="Holloway A.K."/>
            <person name="Clamp M."/>
            <person name="Gnerre S."/>
            <person name="Alfoldi J."/>
            <person name="Beal K."/>
            <person name="Chang J."/>
            <person name="Clawson H."/>
            <person name="Cuff J."/>
            <person name="Di Palma F."/>
            <person name="Fitzgerald S."/>
            <person name="Flicek P."/>
            <person name="Guttman M."/>
            <person name="Hubisz M.J."/>
            <person name="Jaffe D.B."/>
            <person name="Jungreis I."/>
            <person name="Kent W.J."/>
            <person name="Kostka D."/>
            <person name="Lara M."/>
            <person name="Martins A.L."/>
            <person name="Massingham T."/>
            <person name="Moltke I."/>
            <person name="Raney B.J."/>
            <person name="Rasmussen M.D."/>
            <person name="Robinson J."/>
            <person name="Stark A."/>
            <person name="Vilella A.J."/>
            <person name="Wen J."/>
            <person name="Xie X."/>
            <person name="Zody M.C."/>
            <person name="Baldwin J."/>
            <person name="Bloom T."/>
            <person name="Chin C.W."/>
            <person name="Heiman D."/>
            <person name="Nicol R."/>
            <person name="Nusbaum C."/>
            <person name="Young S."/>
            <person name="Wilkinson J."/>
            <person name="Worley K.C."/>
            <person name="Kovar C.L."/>
            <person name="Muzny D.M."/>
            <person name="Gibbs R.A."/>
            <person name="Cree A."/>
            <person name="Dihn H.H."/>
            <person name="Fowler G."/>
            <person name="Jhangiani S."/>
            <person name="Joshi V."/>
            <person name="Lee S."/>
            <person name="Lewis L.R."/>
            <person name="Nazareth L.V."/>
            <person name="Okwuonu G."/>
            <person name="Santibanez J."/>
            <person name="Warren W.C."/>
            <person name="Mardis E.R."/>
            <person name="Weinstock G.M."/>
            <person name="Wilson R.K."/>
            <person name="Delehaunty K."/>
            <person name="Dooling D."/>
            <person name="Fronik C."/>
            <person name="Fulton L."/>
            <person name="Fulton B."/>
            <person name="Graves T."/>
            <person name="Minx P."/>
            <person name="Sodergren E."/>
            <person name="Birney E."/>
            <person name="Margulies E.H."/>
            <person name="Herrero J."/>
            <person name="Green E.D."/>
            <person name="Haussler D."/>
            <person name="Siepel A."/>
            <person name="Goldman N."/>
            <person name="Pollard K.S."/>
            <person name="Pedersen J.S."/>
            <person name="Lander E.S."/>
            <person name="Kellis M."/>
        </authorList>
    </citation>
    <scope>NUCLEOTIDE SEQUENCE [LARGE SCALE GENOMIC DNA]</scope>
    <source>
        <strain evidence="23 24">Thorbecke inbred</strain>
    </source>
</reference>
<keyword evidence="2" id="KW-0964">Secreted</keyword>
<dbReference type="SUPFAM" id="SSF55486">
    <property type="entry name" value="Metalloproteases ('zincins'), catalytic domain"/>
    <property type="match status" value="1"/>
</dbReference>
<feature type="disulfide bond" evidence="17">
    <location>
        <begin position="702"/>
        <end position="730"/>
    </location>
</feature>
<dbReference type="InterPro" id="IPR010294">
    <property type="entry name" value="ADAMTS_spacer1"/>
</dbReference>
<dbReference type="Bgee" id="ENSOCUG00000000109">
    <property type="expression patterns" value="Expressed in ovary and 16 other cell types or tissues"/>
</dbReference>
<keyword evidence="12" id="KW-0865">Zymogen</keyword>
<dbReference type="Pfam" id="PF01562">
    <property type="entry name" value="Pep_M12B_propep"/>
    <property type="match status" value="1"/>
</dbReference>
<reference evidence="23" key="2">
    <citation type="submission" date="2025-08" db="UniProtKB">
        <authorList>
            <consortium name="Ensembl"/>
        </authorList>
    </citation>
    <scope>IDENTIFICATION</scope>
    <source>
        <strain evidence="23">Thorbecke</strain>
    </source>
</reference>
<keyword evidence="16" id="KW-0106">Calcium</keyword>
<feature type="disulfide bond" evidence="17">
    <location>
        <begin position="784"/>
        <end position="805"/>
    </location>
</feature>
<evidence type="ECO:0000259" key="22">
    <source>
        <dbReference type="PROSITE" id="PS51046"/>
    </source>
</evidence>
<keyword evidence="20" id="KW-0472">Membrane</keyword>
<keyword evidence="11" id="KW-0482">Metalloprotease</keyword>
<feature type="disulfide bond" evidence="17">
    <location>
        <begin position="620"/>
        <end position="670"/>
    </location>
</feature>
<name>A0A5F9DRC4_RABIT</name>
<dbReference type="InterPro" id="IPR024079">
    <property type="entry name" value="MetalloPept_cat_dom_sf"/>
</dbReference>
<evidence type="ECO:0000256" key="8">
    <source>
        <dbReference type="ARBA" id="ARBA00022737"/>
    </source>
</evidence>
<keyword evidence="20" id="KW-0812">Transmembrane</keyword>
<feature type="domain" description="Peptidase M12B" evidence="21">
    <location>
        <begin position="545"/>
        <end position="751"/>
    </location>
</feature>
<keyword evidence="4" id="KW-0645">Protease</keyword>
<proteinExistence type="predicted"/>
<protein>
    <submittedName>
        <fullName evidence="23">ADAM metallopeptidase with thrombospondin type 1 motif 9</fullName>
    </submittedName>
</protein>
<feature type="compositionally biased region" description="Basic and acidic residues" evidence="19">
    <location>
        <begin position="473"/>
        <end position="484"/>
    </location>
</feature>
<feature type="disulfide bond" evidence="17">
    <location>
        <begin position="852"/>
        <end position="889"/>
    </location>
</feature>
<feature type="binding site" evidence="16">
    <location>
        <position position="548"/>
    </location>
    <ligand>
        <name>Ca(2+)</name>
        <dbReference type="ChEBI" id="CHEBI:29108"/>
        <label>2</label>
    </ligand>
</feature>
<feature type="region of interest" description="Disordered" evidence="19">
    <location>
        <begin position="446"/>
        <end position="497"/>
    </location>
</feature>
<dbReference type="FunFam" id="3.40.390.10:FF:000001">
    <property type="entry name" value="A disintegrin and metalloproteinase with thrombospondin motifs 1"/>
    <property type="match status" value="1"/>
</dbReference>
<keyword evidence="20" id="KW-1133">Transmembrane helix</keyword>
<dbReference type="PROSITE" id="PS51046">
    <property type="entry name" value="GON"/>
    <property type="match status" value="1"/>
</dbReference>
<feature type="binding site" evidence="16">
    <location>
        <position position="548"/>
    </location>
    <ligand>
        <name>Ca(2+)</name>
        <dbReference type="ChEBI" id="CHEBI:29108"/>
        <label>1</label>
    </ligand>
</feature>
<evidence type="ECO:0000256" key="1">
    <source>
        <dbReference type="ARBA" id="ARBA00004498"/>
    </source>
</evidence>
<evidence type="ECO:0000256" key="7">
    <source>
        <dbReference type="ARBA" id="ARBA00022729"/>
    </source>
</evidence>
<feature type="compositionally biased region" description="Low complexity" evidence="19">
    <location>
        <begin position="174"/>
        <end position="188"/>
    </location>
</feature>
<feature type="region of interest" description="Disordered" evidence="19">
    <location>
        <begin position="1351"/>
        <end position="1379"/>
    </location>
</feature>
<feature type="region of interest" description="Disordered" evidence="19">
    <location>
        <begin position="170"/>
        <end position="253"/>
    </location>
</feature>
<feature type="domain" description="GON" evidence="22">
    <location>
        <begin position="1932"/>
        <end position="2132"/>
    </location>
</feature>
<feature type="region of interest" description="Disordered" evidence="19">
    <location>
        <begin position="1"/>
        <end position="152"/>
    </location>
</feature>
<keyword evidence="6 16" id="KW-0479">Metal-binding</keyword>
<evidence type="ECO:0000256" key="16">
    <source>
        <dbReference type="PIRSR" id="PIRSR613273-2"/>
    </source>
</evidence>
<evidence type="ECO:0000256" key="20">
    <source>
        <dbReference type="SAM" id="Phobius"/>
    </source>
</evidence>
<keyword evidence="14" id="KW-0325">Glycoprotein</keyword>
<evidence type="ECO:0000256" key="18">
    <source>
        <dbReference type="PROSITE-ProRule" id="PRU00276"/>
    </source>
</evidence>
<evidence type="ECO:0000259" key="21">
    <source>
        <dbReference type="PROSITE" id="PS50215"/>
    </source>
</evidence>
<sequence>MAKRRRRKAELGRKETSGEGRGEGLGAARRKGARFWRSIPGRPVAANSSSEGRRGRDPLPLRCWRLGPRPLAAGWGLGRRVPHGPAKEGTRSGRRRCPLPRFLLPSPPPRGVHPEYSSGGGPAAPPPPPPSPPFKKPLRYPGQHRAPGAPRSARSALLLPARWTLCGRAAEPQSSSSSSGSSCSPSGSALGRRQRCSAERTRDPRGETSATPKVKSWRRAPGSARSPRPLPRVAATAKAGRREGGEGGGGGVGSTMQFVSWATLLTLLVRDLAEMGSPDAAATVRKDRLHPRQAKLLETLSEYEIASPIRVNALGEPFPTNVHFKRRRRSINSASDPWPAFASSSTSSQAHYRLSAFGQQFLFNLTAQAGFIAPLFTVTLLGVPGVNQTKFYSEDEAELKHCFYEGHVNTKSEHTAVISLCSGMMGTFRSHDGDYFIEPLLSVDEQEDEEEQNKPHIIYRRSPPQRQPAPGRRACDTPEHSKGHSKDKRRTRTRKWGERNDLADDVALLASGLAPKAFSASDNSTDSGREKRTHRRTKRFLSYPRFVEVMVVADNRMVLYHGANLQHYILTLMSIVASIYKDPSIGNLINIVIVNLVVIHNEQEGPSISFNAQTTLKNFCQWQHSQNYPGGIQHDTAVLITRQDICRAHDKCDTLGLAELGTICDPYRSCSISEDSGLSTAFTIAHELGHVFNMPHDDNNKCKEEGVKSPHHVMAPTLNFYTNPWMWSKCSRKYITEFLDTGYGECLLNEPESRPYPLPPQLPGLLYNVNKQCELIFGPGSQVCPYMMQCRRLWCNNVDGAHKGCRTQHTPWADGTECDPGKHCKFGFCVPKEMEVPVTDGSWGSWSHFGTCSRTCGGGIKTAIRECNRPEPKNGGKYCVGRRMKFKSCNTEPCPKQKQGFRDEQCAHFDGKHFNINGLLPNVRWVPKYSGILMKDRCKLFCRVAGNTAYYQLRDRVVDGTPCGQDTNDICVQGLCRQAGCDHVLNSKARRDKCGVCGGDNSSCKTVAGTFNTVHYGYNIVVRIPAGATNIDVRQHSFSGKSEDDNYLALASSQGDFLINGDFVVAMSKREIRIGNTMIEYSGSDNVVERINSTDRIEQELLLQVLSVGKLYNPDVRYSFNIPIEDKPQQFYWNSHGPWQPCSRPCQGERKRKPVCTRESDQLPVSDQRCDRLPQPGPITEACGTDCDLRWHVGSRSECSAQCGLGYRTLDIYCARYSRLDGKTEKVDDSFCSSHPKPSNREKCSGECNTGGWRYSAWTDCSKSCDGGTQRRRAICVNTQNDVLDDSKCTHQEKVTVQRCNEFSCPQWKSGEWSECSVTCGQGYQLRAVKCIIGTYMSVVDDNDCNAATRPTDSQDCELPSCHPPPAAPETRRSSHSVPRTQWRFGSWTPCSATCGKGTRMRYVSCRDEDGSVADESACATLPRPVAKEECSVTPCGQWKALDWSSCSVTCGQGRATRQVVCVNYNDHVIDQSECDQDYIPETDQDCSMSPCPQRTPHGGLPQHPFQNENYRPRSPGPSRTHVLGGNQWRTGPWGACSSTCAGGSQRRVVVCQDENGYTANDCVERIKPDEQRACESGPCPQWAYGSWGECTKLCGGGMRTRLVVCQRSNGERFPDLSCEILDKPPDREQCNTHACPQDAAWSTGPWSSCSVSCGRGHKQRNVYCMAKDGSHLESDYCKHLAKPQGHRKCRGGRCPKWKAGAWSQCSVSCGQGVQQRHVGCQIGTHKTAREAECNPYTRPASERTCQAPPCPRYTWRAEQWQECSKTCGEGSRYRQVVCVAEDKGEVHSAHCEPARRPADHESCSLPPCEYVWITGEWSECSVTCGKGYKQRLVSCSEIYTGKGNYEYSYQTAVNCPGTQPPSVQPCYLTECPVSASWRVSNWGSCSVSCGVGVMQRSVQCLTNEDQPSHLCPMDLKPEERKTCHNIYNCELPQSCKEVKTRQGTNEDGEHFLIVRGKTLKIFCAGMQSDRPKEYVTLVRGDAENFSEVYGHRLHNPTECPYNGSRRDDCQCRKDYTAAGFSSFQKIRINLVTMHIMTTDLQFARTSEGHPVPFATAGDCYSAAKCPQGRFSINLSGTGLALTDSARWISQGNYAVSDIKKSPDGTRVIGKCGGYCGKCTPSSGTGLEVRVL</sequence>
<dbReference type="GO" id="GO:0030198">
    <property type="term" value="P:extracellular matrix organization"/>
    <property type="evidence" value="ECO:0007669"/>
    <property type="project" value="InterPro"/>
</dbReference>
<dbReference type="SUPFAM" id="SSF82895">
    <property type="entry name" value="TSP-1 type 1 repeat"/>
    <property type="match status" value="12"/>
</dbReference>
<keyword evidence="9" id="KW-0378">Hydrolase</keyword>
<dbReference type="EMBL" id="AAGW02044425">
    <property type="status" value="NOT_ANNOTATED_CDS"/>
    <property type="molecule type" value="Genomic_DNA"/>
</dbReference>
<evidence type="ECO:0000313" key="23">
    <source>
        <dbReference type="Ensembl" id="ENSOCUP00000048079.1"/>
    </source>
</evidence>
<evidence type="ECO:0000256" key="14">
    <source>
        <dbReference type="ARBA" id="ARBA00023180"/>
    </source>
</evidence>
<dbReference type="FunFam" id="3.40.1620.60:FF:000005">
    <property type="entry name" value="ADAM metallopeptidase with thrombospondin type 1 motif 9"/>
    <property type="match status" value="1"/>
</dbReference>
<dbReference type="InterPro" id="IPR045371">
    <property type="entry name" value="ADAMTS_CR_3"/>
</dbReference>
<dbReference type="Pfam" id="PF05986">
    <property type="entry name" value="ADAMTS_spacer1"/>
    <property type="match status" value="1"/>
</dbReference>
<dbReference type="Gene3D" id="3.40.390.10">
    <property type="entry name" value="Collagenase (Catalytic Domain)"/>
    <property type="match status" value="1"/>
</dbReference>
<comment type="caution">
    <text evidence="18">Lacks conserved residue(s) required for the propagation of feature annotation.</text>
</comment>
<feature type="compositionally biased region" description="Low complexity" evidence="19">
    <location>
        <begin position="460"/>
        <end position="472"/>
    </location>
</feature>
<feature type="binding site" evidence="16">
    <location>
        <position position="635"/>
    </location>
    <ligand>
        <name>Ca(2+)</name>
        <dbReference type="ChEBI" id="CHEBI:29108"/>
        <label>1</label>
    </ligand>
</feature>
<keyword evidence="5" id="KW-0165">Cleavage on pair of basic residues</keyword>